<evidence type="ECO:0000256" key="11">
    <source>
        <dbReference type="HAMAP-Rule" id="MF_00145"/>
    </source>
</evidence>
<gene>
    <name evidence="11" type="primary">pgk</name>
    <name evidence="15" type="ORF">JW984_12260</name>
</gene>
<dbReference type="GO" id="GO:0005829">
    <property type="term" value="C:cytosol"/>
    <property type="evidence" value="ECO:0007669"/>
    <property type="project" value="TreeGrafter"/>
</dbReference>
<evidence type="ECO:0000256" key="12">
    <source>
        <dbReference type="PIRSR" id="PIRSR000724-1"/>
    </source>
</evidence>
<comment type="pathway">
    <text evidence="2 11">Carbohydrate degradation; glycolysis; pyruvate from D-glyceraldehyde 3-phosphate: step 2/5.</text>
</comment>
<feature type="binding site" evidence="12">
    <location>
        <position position="155"/>
    </location>
    <ligand>
        <name>(2R)-3-phosphoglycerate</name>
        <dbReference type="ChEBI" id="CHEBI:58272"/>
    </ligand>
</feature>
<evidence type="ECO:0000256" key="14">
    <source>
        <dbReference type="RuleBase" id="RU000532"/>
    </source>
</evidence>
<reference evidence="15" key="2">
    <citation type="submission" date="2021-01" db="EMBL/GenBank/DDBJ databases">
        <authorList>
            <person name="Hahn C.R."/>
            <person name="Youssef N.H."/>
            <person name="Elshahed M."/>
        </authorList>
    </citation>
    <scope>NUCLEOTIDE SEQUENCE</scope>
    <source>
        <strain evidence="15">Zod_Metabat.24</strain>
    </source>
</reference>
<dbReference type="InterPro" id="IPR036043">
    <property type="entry name" value="Phosphoglycerate_kinase_sf"/>
</dbReference>
<dbReference type="GO" id="GO:0005524">
    <property type="term" value="F:ATP binding"/>
    <property type="evidence" value="ECO:0007669"/>
    <property type="project" value="UniProtKB-KW"/>
</dbReference>
<feature type="binding site" evidence="12">
    <location>
        <position position="40"/>
    </location>
    <ligand>
        <name>(2R)-3-phosphoglycerate</name>
        <dbReference type="ChEBI" id="CHEBI:58272"/>
    </ligand>
</feature>
<dbReference type="Proteomes" id="UP000809273">
    <property type="component" value="Unassembled WGS sequence"/>
</dbReference>
<dbReference type="AlphaFoldDB" id="A0A9D8PNH7"/>
<reference evidence="15" key="1">
    <citation type="journal article" date="2021" name="Environ. Microbiol.">
        <title>Genomic characterization of three novel Desulfobacterota classes expand the metabolic and phylogenetic diversity of the phylum.</title>
        <authorList>
            <person name="Murphy C.L."/>
            <person name="Biggerstaff J."/>
            <person name="Eichhorn A."/>
            <person name="Ewing E."/>
            <person name="Shahan R."/>
            <person name="Soriano D."/>
            <person name="Stewart S."/>
            <person name="VanMol K."/>
            <person name="Walker R."/>
            <person name="Walters P."/>
            <person name="Elshahed M.S."/>
            <person name="Youssef N.H."/>
        </authorList>
    </citation>
    <scope>NUCLEOTIDE SEQUENCE</scope>
    <source>
        <strain evidence="15">Zod_Metabat.24</strain>
    </source>
</reference>
<comment type="similarity">
    <text evidence="3 11 14">Belongs to the phosphoglycerate kinase family.</text>
</comment>
<dbReference type="InterPro" id="IPR015824">
    <property type="entry name" value="Phosphoglycerate_kinase_N"/>
</dbReference>
<keyword evidence="7 11" id="KW-0808">Transferase</keyword>
<comment type="subunit">
    <text evidence="4 11">Monomer.</text>
</comment>
<comment type="subcellular location">
    <subcellularLocation>
        <location evidence="11">Cytoplasm</location>
    </subcellularLocation>
</comment>
<evidence type="ECO:0000256" key="1">
    <source>
        <dbReference type="ARBA" id="ARBA00000642"/>
    </source>
</evidence>
<comment type="caution">
    <text evidence="11">Lacks conserved residue(s) required for the propagation of feature annotation.</text>
</comment>
<feature type="binding site" evidence="11 12">
    <location>
        <begin position="24"/>
        <end position="26"/>
    </location>
    <ligand>
        <name>substrate</name>
    </ligand>
</feature>
<dbReference type="PANTHER" id="PTHR11406:SF23">
    <property type="entry name" value="PHOSPHOGLYCERATE KINASE 1, CHLOROPLASTIC-RELATED"/>
    <property type="match status" value="1"/>
</dbReference>
<comment type="caution">
    <text evidence="15">The sequence shown here is derived from an EMBL/GenBank/DDBJ whole genome shotgun (WGS) entry which is preliminary data.</text>
</comment>
<proteinExistence type="inferred from homology"/>
<evidence type="ECO:0000256" key="6">
    <source>
        <dbReference type="ARBA" id="ARBA00016471"/>
    </source>
</evidence>
<dbReference type="PRINTS" id="PR00477">
    <property type="entry name" value="PHGLYCKINASE"/>
</dbReference>
<keyword evidence="11" id="KW-0963">Cytoplasm</keyword>
<evidence type="ECO:0000256" key="7">
    <source>
        <dbReference type="ARBA" id="ARBA00022679"/>
    </source>
</evidence>
<evidence type="ECO:0000256" key="3">
    <source>
        <dbReference type="ARBA" id="ARBA00008982"/>
    </source>
</evidence>
<keyword evidence="11" id="KW-0324">Glycolysis</keyword>
<dbReference type="HAMAP" id="MF_00145">
    <property type="entry name" value="Phosphoglyc_kinase"/>
    <property type="match status" value="1"/>
</dbReference>
<evidence type="ECO:0000313" key="15">
    <source>
        <dbReference type="EMBL" id="MBN1573961.1"/>
    </source>
</evidence>
<feature type="binding site" evidence="11">
    <location>
        <position position="155"/>
    </location>
    <ligand>
        <name>substrate</name>
    </ligand>
</feature>
<sequence length="409" mass="44606">MTGQSITYIDDIDIKGKTLLVRVDMNVPMDELGNITNDLRIRSVLPTVNYSLDEGCKVILMSHMGRPKGEVVEKLSLKPVAKRLSRLLNKEVIMAPDCVGPEVQKLVKGMKPGDVMLLENLRFHPGETKNDEKFAKELSELADIYINNAFAVAHRAHASVHAITKYFDICVAGFLMKNELNYFDRAVKNPARPVVAILGGAKAADKLGAIENLLDKVDKLIIGGAMAFTFLSAMNYEMGSSPVETDLVWKAKGLMEKANIKGVKLYLPVDAVVAEKFDSRAETKIVPVQEIPEHWHIMDIGPATTTLFGEVLHNAKTIIWNGPMGVFEMDAFSRGTFAMVSNVVKSYALTIVGGGDTDVAVMKAGELANVSYVSTGGGAFIELLEGKKLPAIAALEEKVIRDEREADSG</sequence>
<comment type="catalytic activity">
    <reaction evidence="1 11 14">
        <text>(2R)-3-phosphoglycerate + ATP = (2R)-3-phospho-glyceroyl phosphate + ADP</text>
        <dbReference type="Rhea" id="RHEA:14801"/>
        <dbReference type="ChEBI" id="CHEBI:30616"/>
        <dbReference type="ChEBI" id="CHEBI:57604"/>
        <dbReference type="ChEBI" id="CHEBI:58272"/>
        <dbReference type="ChEBI" id="CHEBI:456216"/>
        <dbReference type="EC" id="2.7.2.3"/>
    </reaction>
</comment>
<dbReference type="EC" id="2.7.2.3" evidence="5 11"/>
<keyword evidence="8 11" id="KW-0547">Nucleotide-binding</keyword>
<accession>A0A9D8PNH7</accession>
<dbReference type="Gene3D" id="3.40.50.1260">
    <property type="entry name" value="Phosphoglycerate kinase, N-terminal domain"/>
    <property type="match status" value="2"/>
</dbReference>
<organism evidence="15 16">
    <name type="scientific">Candidatus Zymogenus saltonus</name>
    <dbReference type="NCBI Taxonomy" id="2844893"/>
    <lineage>
        <taxon>Bacteria</taxon>
        <taxon>Deltaproteobacteria</taxon>
        <taxon>Candidatus Zymogenia</taxon>
        <taxon>Candidatus Zymogeniales</taxon>
        <taxon>Candidatus Zymogenaceae</taxon>
        <taxon>Candidatus Zymogenus</taxon>
    </lineage>
</organism>
<evidence type="ECO:0000256" key="10">
    <source>
        <dbReference type="ARBA" id="ARBA00022840"/>
    </source>
</evidence>
<feature type="binding site" evidence="12">
    <location>
        <position position="122"/>
    </location>
    <ligand>
        <name>(2R)-3-phosphoglycerate</name>
        <dbReference type="ChEBI" id="CHEBI:58272"/>
    </ligand>
</feature>
<dbReference type="PANTHER" id="PTHR11406">
    <property type="entry name" value="PHOSPHOGLYCERATE KINASE"/>
    <property type="match status" value="1"/>
</dbReference>
<evidence type="ECO:0000256" key="4">
    <source>
        <dbReference type="ARBA" id="ARBA00011245"/>
    </source>
</evidence>
<dbReference type="Pfam" id="PF00162">
    <property type="entry name" value="PGK"/>
    <property type="match status" value="1"/>
</dbReference>
<feature type="binding site" evidence="11 13">
    <location>
        <position position="206"/>
    </location>
    <ligand>
        <name>ATP</name>
        <dbReference type="ChEBI" id="CHEBI:30616"/>
    </ligand>
</feature>
<dbReference type="PIRSF" id="PIRSF000724">
    <property type="entry name" value="Pgk"/>
    <property type="match status" value="1"/>
</dbReference>
<dbReference type="InterPro" id="IPR001576">
    <property type="entry name" value="Phosphoglycerate_kinase"/>
</dbReference>
<dbReference type="CDD" id="cd00318">
    <property type="entry name" value="Phosphoglycerate_kinase"/>
    <property type="match status" value="1"/>
</dbReference>
<evidence type="ECO:0000256" key="13">
    <source>
        <dbReference type="PIRSR" id="PIRSR000724-2"/>
    </source>
</evidence>
<dbReference type="FunFam" id="3.40.50.1260:FF:000003">
    <property type="entry name" value="Phosphoglycerate kinase"/>
    <property type="match status" value="1"/>
</dbReference>
<evidence type="ECO:0000256" key="5">
    <source>
        <dbReference type="ARBA" id="ARBA00013061"/>
    </source>
</evidence>
<name>A0A9D8PNH7_9DELT</name>
<evidence type="ECO:0000313" key="16">
    <source>
        <dbReference type="Proteomes" id="UP000809273"/>
    </source>
</evidence>
<dbReference type="GO" id="GO:0043531">
    <property type="term" value="F:ADP binding"/>
    <property type="evidence" value="ECO:0007669"/>
    <property type="project" value="TreeGrafter"/>
</dbReference>
<feature type="binding site" evidence="11 12">
    <location>
        <begin position="63"/>
        <end position="66"/>
    </location>
    <ligand>
        <name>substrate</name>
    </ligand>
</feature>
<protein>
    <recommendedName>
        <fullName evidence="6 11">Phosphoglycerate kinase</fullName>
        <ecNumber evidence="5 11">2.7.2.3</ecNumber>
    </recommendedName>
</protein>
<keyword evidence="10 11" id="KW-0067">ATP-binding</keyword>
<evidence type="ECO:0000256" key="2">
    <source>
        <dbReference type="ARBA" id="ARBA00004838"/>
    </source>
</evidence>
<keyword evidence="9 11" id="KW-0418">Kinase</keyword>
<evidence type="ECO:0000256" key="8">
    <source>
        <dbReference type="ARBA" id="ARBA00022741"/>
    </source>
</evidence>
<feature type="binding site" evidence="11">
    <location>
        <position position="122"/>
    </location>
    <ligand>
        <name>substrate</name>
    </ligand>
</feature>
<feature type="binding site" evidence="11 13">
    <location>
        <begin position="354"/>
        <end position="357"/>
    </location>
    <ligand>
        <name>ATP</name>
        <dbReference type="ChEBI" id="CHEBI:30616"/>
    </ligand>
</feature>
<evidence type="ECO:0000256" key="9">
    <source>
        <dbReference type="ARBA" id="ARBA00022777"/>
    </source>
</evidence>
<dbReference type="EMBL" id="JAFGIX010000060">
    <property type="protein sequence ID" value="MBN1573961.1"/>
    <property type="molecule type" value="Genomic_DNA"/>
</dbReference>
<feature type="binding site" evidence="11 13">
    <location>
        <position position="328"/>
    </location>
    <ligand>
        <name>ATP</name>
        <dbReference type="ChEBI" id="CHEBI:30616"/>
    </ligand>
</feature>
<dbReference type="SUPFAM" id="SSF53748">
    <property type="entry name" value="Phosphoglycerate kinase"/>
    <property type="match status" value="1"/>
</dbReference>
<dbReference type="GO" id="GO:0004618">
    <property type="term" value="F:phosphoglycerate kinase activity"/>
    <property type="evidence" value="ECO:0007669"/>
    <property type="project" value="UniProtKB-UniRule"/>
</dbReference>
<feature type="binding site" evidence="11">
    <location>
        <position position="40"/>
    </location>
    <ligand>
        <name>substrate</name>
    </ligand>
</feature>
<dbReference type="FunFam" id="3.40.50.1260:FF:000006">
    <property type="entry name" value="Phosphoglycerate kinase"/>
    <property type="match status" value="1"/>
</dbReference>
<dbReference type="GO" id="GO:0006096">
    <property type="term" value="P:glycolytic process"/>
    <property type="evidence" value="ECO:0007669"/>
    <property type="project" value="UniProtKB-UniRule"/>
</dbReference>
<dbReference type="GO" id="GO:0006094">
    <property type="term" value="P:gluconeogenesis"/>
    <property type="evidence" value="ECO:0007669"/>
    <property type="project" value="TreeGrafter"/>
</dbReference>